<comment type="caution">
    <text evidence="4">The sequence shown here is derived from an EMBL/GenBank/DDBJ whole genome shotgun (WGS) entry which is preliminary data.</text>
</comment>
<keyword evidence="1" id="KW-0805">Transcription regulation</keyword>
<comment type="caution">
    <text evidence="3">Lacks conserved residue(s) required for the propagation of feature annotation.</text>
</comment>
<feature type="region of interest" description="VHIID" evidence="3">
    <location>
        <begin position="252"/>
        <end position="317"/>
    </location>
</feature>
<accession>A0ABS8RIE9</accession>
<feature type="region of interest" description="SAW" evidence="3">
    <location>
        <begin position="471"/>
        <end position="545"/>
    </location>
</feature>
<sequence length="545" mass="61046">MKATQRSKRSAMSDSLYYQPMKKEEACYLPQFQMFDNQLGGINRSHGENYSIQTYSDRYCMLESSSPTGRYAVHNSASDVSFIPNGSPISHQESQLCLSDGHFSPETNYNSPVSGSCITDDVSDFRHKLKELETVMLGPDSDILESCDNSLLSCTTSPEIDCWRQMMEAIPRGDLKHVLIACAKAESDGDLLTAQWLISELRQMVSVSGEPIQRLGAYILEGLVARLAASGSSIYKSLECKQPASFELLSYMHILHEICPYFKFGYMSANGAIAEAMKDEQRVHIIDFQIAQGRQWVTLIQAFGARPGGPPHIRITGVDDSTSAYVRGGGLNIVGKRLSKLAESFKVPFEFHAASVSSSDVQVENLGIRPGEALAVNFAFVLHHMPDESVSTENHRDQLIRLVKSLNPKVVTLVEQESNTNTAAFFPRFLETLDYYTAMFASIDVTLPRAHKERINVEQHCLARDIVNIIACEGIERVERHELLGKWKSRFRMAGFSPYPLSSLVNATIKNLLENYCDKYHLEERDGSLYLGWMNRDLVASCAWM</sequence>
<dbReference type="Proteomes" id="UP000823775">
    <property type="component" value="Unassembled WGS sequence"/>
</dbReference>
<evidence type="ECO:0000313" key="5">
    <source>
        <dbReference type="Proteomes" id="UP000823775"/>
    </source>
</evidence>
<dbReference type="PROSITE" id="PS50985">
    <property type="entry name" value="GRAS"/>
    <property type="match status" value="1"/>
</dbReference>
<keyword evidence="5" id="KW-1185">Reference proteome</keyword>
<keyword evidence="2" id="KW-0804">Transcription</keyword>
<dbReference type="InterPro" id="IPR005202">
    <property type="entry name" value="TF_GRAS"/>
</dbReference>
<comment type="similarity">
    <text evidence="3">Belongs to the GRAS family.</text>
</comment>
<protein>
    <submittedName>
        <fullName evidence="4">DNA topoisomerase 2-associated protein pat1</fullName>
    </submittedName>
</protein>
<feature type="region of interest" description="Leucine repeat II (LRII)" evidence="3">
    <location>
        <begin position="333"/>
        <end position="365"/>
    </location>
</feature>
<gene>
    <name evidence="4" type="primary">PAT1_4</name>
    <name evidence="4" type="ORF">HAX54_010765</name>
</gene>
<dbReference type="EMBL" id="JACEIK010000016">
    <property type="protein sequence ID" value="MCD7446573.1"/>
    <property type="molecule type" value="Genomic_DNA"/>
</dbReference>
<dbReference type="PANTHER" id="PTHR31636">
    <property type="entry name" value="OSJNBA0084A10.13 PROTEIN-RELATED"/>
    <property type="match status" value="1"/>
</dbReference>
<evidence type="ECO:0000256" key="1">
    <source>
        <dbReference type="ARBA" id="ARBA00023015"/>
    </source>
</evidence>
<proteinExistence type="inferred from homology"/>
<reference evidence="4 5" key="1">
    <citation type="journal article" date="2021" name="BMC Genomics">
        <title>Datura genome reveals duplications of psychoactive alkaloid biosynthetic genes and high mutation rate following tissue culture.</title>
        <authorList>
            <person name="Rajewski A."/>
            <person name="Carter-House D."/>
            <person name="Stajich J."/>
            <person name="Litt A."/>
        </authorList>
    </citation>
    <scope>NUCLEOTIDE SEQUENCE [LARGE SCALE GENOMIC DNA]</scope>
    <source>
        <strain evidence="4">AR-01</strain>
    </source>
</reference>
<organism evidence="4 5">
    <name type="scientific">Datura stramonium</name>
    <name type="common">Jimsonweed</name>
    <name type="synonym">Common thornapple</name>
    <dbReference type="NCBI Taxonomy" id="4076"/>
    <lineage>
        <taxon>Eukaryota</taxon>
        <taxon>Viridiplantae</taxon>
        <taxon>Streptophyta</taxon>
        <taxon>Embryophyta</taxon>
        <taxon>Tracheophyta</taxon>
        <taxon>Spermatophyta</taxon>
        <taxon>Magnoliopsida</taxon>
        <taxon>eudicotyledons</taxon>
        <taxon>Gunneridae</taxon>
        <taxon>Pentapetalae</taxon>
        <taxon>asterids</taxon>
        <taxon>lamiids</taxon>
        <taxon>Solanales</taxon>
        <taxon>Solanaceae</taxon>
        <taxon>Solanoideae</taxon>
        <taxon>Datureae</taxon>
        <taxon>Datura</taxon>
    </lineage>
</organism>
<feature type="short sequence motif" description="VHIID" evidence="3">
    <location>
        <begin position="283"/>
        <end position="287"/>
    </location>
</feature>
<dbReference type="Pfam" id="PF03514">
    <property type="entry name" value="GRAS"/>
    <property type="match status" value="1"/>
</dbReference>
<evidence type="ECO:0000256" key="3">
    <source>
        <dbReference type="PROSITE-ProRule" id="PRU01191"/>
    </source>
</evidence>
<feature type="region of interest" description="Leucine repeat I (LRI)" evidence="3">
    <location>
        <begin position="173"/>
        <end position="233"/>
    </location>
</feature>
<evidence type="ECO:0000313" key="4">
    <source>
        <dbReference type="EMBL" id="MCD7446573.1"/>
    </source>
</evidence>
<evidence type="ECO:0000256" key="2">
    <source>
        <dbReference type="ARBA" id="ARBA00023163"/>
    </source>
</evidence>
<name>A0ABS8RIE9_DATST</name>